<feature type="transmembrane region" description="Helical" evidence="4">
    <location>
        <begin position="154"/>
        <end position="172"/>
    </location>
</feature>
<comment type="caution">
    <text evidence="6">The sequence shown here is derived from an EMBL/GenBank/DDBJ whole genome shotgun (WGS) entry which is preliminary data.</text>
</comment>
<organism evidence="6 7">
    <name type="scientific">Paraeggerthella hongkongensis</name>
    <dbReference type="NCBI Taxonomy" id="230658"/>
    <lineage>
        <taxon>Bacteria</taxon>
        <taxon>Bacillati</taxon>
        <taxon>Actinomycetota</taxon>
        <taxon>Coriobacteriia</taxon>
        <taxon>Eggerthellales</taxon>
        <taxon>Eggerthellaceae</taxon>
        <taxon>Paraeggerthella</taxon>
    </lineage>
</organism>
<dbReference type="Gene3D" id="1.10.10.10">
    <property type="entry name" value="Winged helix-like DNA-binding domain superfamily/Winged helix DNA-binding domain"/>
    <property type="match status" value="1"/>
</dbReference>
<keyword evidence="3" id="KW-0804">Transcription</keyword>
<feature type="transmembrane region" description="Helical" evidence="4">
    <location>
        <begin position="366"/>
        <end position="386"/>
    </location>
</feature>
<dbReference type="SUPFAM" id="SSF46894">
    <property type="entry name" value="C-terminal effector domain of the bipartite response regulators"/>
    <property type="match status" value="1"/>
</dbReference>
<dbReference type="RefSeq" id="WP_123192933.1">
    <property type="nucleotide sequence ID" value="NZ_QICD01000032.1"/>
</dbReference>
<evidence type="ECO:0000256" key="3">
    <source>
        <dbReference type="ARBA" id="ARBA00023163"/>
    </source>
</evidence>
<dbReference type="Proteomes" id="UP000278632">
    <property type="component" value="Unassembled WGS sequence"/>
</dbReference>
<evidence type="ECO:0000313" key="6">
    <source>
        <dbReference type="EMBL" id="RNL39472.1"/>
    </source>
</evidence>
<accession>A0A3N0AX66</accession>
<dbReference type="InterPro" id="IPR036259">
    <property type="entry name" value="MFS_trans_sf"/>
</dbReference>
<evidence type="ECO:0000256" key="1">
    <source>
        <dbReference type="ARBA" id="ARBA00023015"/>
    </source>
</evidence>
<name>A0A3N0AX66_9ACTN</name>
<feature type="transmembrane region" description="Helical" evidence="4">
    <location>
        <begin position="120"/>
        <end position="142"/>
    </location>
</feature>
<feature type="transmembrane region" description="Helical" evidence="4">
    <location>
        <begin position="308"/>
        <end position="327"/>
    </location>
</feature>
<dbReference type="EMBL" id="QICD01000032">
    <property type="protein sequence ID" value="RNL39472.1"/>
    <property type="molecule type" value="Genomic_DNA"/>
</dbReference>
<dbReference type="OrthoDB" id="3170096at2"/>
<feature type="transmembrane region" description="Helical" evidence="4">
    <location>
        <begin position="178"/>
        <end position="198"/>
    </location>
</feature>
<dbReference type="InterPro" id="IPR036388">
    <property type="entry name" value="WH-like_DNA-bd_sf"/>
</dbReference>
<feature type="transmembrane region" description="Helical" evidence="4">
    <location>
        <begin position="274"/>
        <end position="293"/>
    </location>
</feature>
<dbReference type="SUPFAM" id="SSF103473">
    <property type="entry name" value="MFS general substrate transporter"/>
    <property type="match status" value="1"/>
</dbReference>
<evidence type="ECO:0000256" key="4">
    <source>
        <dbReference type="SAM" id="Phobius"/>
    </source>
</evidence>
<dbReference type="AlphaFoldDB" id="A0A3N0AX66"/>
<evidence type="ECO:0000256" key="2">
    <source>
        <dbReference type="ARBA" id="ARBA00023125"/>
    </source>
</evidence>
<keyword evidence="2" id="KW-0238">DNA-binding</keyword>
<feature type="transmembrane region" description="Helical" evidence="4">
    <location>
        <begin position="94"/>
        <end position="114"/>
    </location>
</feature>
<evidence type="ECO:0000313" key="7">
    <source>
        <dbReference type="Proteomes" id="UP000278632"/>
    </source>
</evidence>
<feature type="transmembrane region" description="Helical" evidence="4">
    <location>
        <begin position="31"/>
        <end position="53"/>
    </location>
</feature>
<evidence type="ECO:0000259" key="5">
    <source>
        <dbReference type="PROSITE" id="PS50043"/>
    </source>
</evidence>
<dbReference type="GO" id="GO:0006355">
    <property type="term" value="P:regulation of DNA-templated transcription"/>
    <property type="evidence" value="ECO:0007669"/>
    <property type="project" value="InterPro"/>
</dbReference>
<feature type="transmembrane region" description="Helical" evidence="4">
    <location>
        <begin position="65"/>
        <end position="82"/>
    </location>
</feature>
<feature type="transmembrane region" description="Helical" evidence="4">
    <location>
        <begin position="219"/>
        <end position="237"/>
    </location>
</feature>
<feature type="domain" description="HTH luxR-type" evidence="5">
    <location>
        <begin position="422"/>
        <end position="485"/>
    </location>
</feature>
<keyword evidence="4" id="KW-1133">Transmembrane helix</keyword>
<keyword evidence="4" id="KW-0812">Transmembrane</keyword>
<dbReference type="PANTHER" id="PTHR44688:SF16">
    <property type="entry name" value="DNA-BINDING TRANSCRIPTIONAL ACTIVATOR DEVR_DOSR"/>
    <property type="match status" value="1"/>
</dbReference>
<gene>
    <name evidence="6" type="ORF">DMP08_11000</name>
</gene>
<dbReference type="InterPro" id="IPR000792">
    <property type="entry name" value="Tscrpt_reg_LuxR_C"/>
</dbReference>
<keyword evidence="4" id="KW-0472">Membrane</keyword>
<dbReference type="GO" id="GO:0003677">
    <property type="term" value="F:DNA binding"/>
    <property type="evidence" value="ECO:0007669"/>
    <property type="project" value="UniProtKB-KW"/>
</dbReference>
<keyword evidence="7" id="KW-1185">Reference proteome</keyword>
<proteinExistence type="predicted"/>
<dbReference type="PRINTS" id="PR00038">
    <property type="entry name" value="HTHLUXR"/>
</dbReference>
<keyword evidence="1" id="KW-0805">Transcription regulation</keyword>
<dbReference type="InterPro" id="IPR016032">
    <property type="entry name" value="Sig_transdc_resp-reg_C-effctor"/>
</dbReference>
<dbReference type="Pfam" id="PF00196">
    <property type="entry name" value="GerE"/>
    <property type="match status" value="1"/>
</dbReference>
<feature type="transmembrane region" description="Helical" evidence="4">
    <location>
        <begin position="249"/>
        <end position="267"/>
    </location>
</feature>
<protein>
    <submittedName>
        <fullName evidence="6">LuxR family transcriptional regulator</fullName>
    </submittedName>
</protein>
<sequence length="485" mass="51871">MKPSDVVRAIVPEDQAEEEDSFAALLFPLRFLGMGLLVAWLCCTHVTFIFPGFGFPDTSLAAINYGMRVGDVGTFLALALFSNRIGRLSSHKKASAAFVIITAAGTALQGLVLFPAGSAAAILFAVSAVTAIGGAFLFCLWAEAYSQMGTTRTLMYGAGSCITAAVVSFAVSTMQEPYAIAATALLPLASLACALLSLRILPTEPARSANTRYPLPWKLLGIMTAAGLLSGTAGSVIPDATWMGAIHRVVATGLAGIVIIVMALTLKDRIDVRFLAKVGLPLSIIALAAIPFADPQWGFAVSFSLKLAYVWFTMFVLLMLANIAFRFEVPTLRLFALARALSELGIFAGIGIRQCLLQNSLFFNEAFLVGLALGGIVLVLVCALVWTSEKSVNGDWGASGITLDGQLHVPGPRERFMARCESLAERYGLTARETEIMGLIAQRKSRAEIEQQLFLSENTVKTHVRHLYAKLGAHSKADVIALFEE</sequence>
<dbReference type="PANTHER" id="PTHR44688">
    <property type="entry name" value="DNA-BINDING TRANSCRIPTIONAL ACTIVATOR DEVR_DOSR"/>
    <property type="match status" value="1"/>
</dbReference>
<dbReference type="SMART" id="SM00421">
    <property type="entry name" value="HTH_LUXR"/>
    <property type="match status" value="1"/>
</dbReference>
<dbReference type="PROSITE" id="PS50043">
    <property type="entry name" value="HTH_LUXR_2"/>
    <property type="match status" value="1"/>
</dbReference>
<dbReference type="CDD" id="cd06170">
    <property type="entry name" value="LuxR_C_like"/>
    <property type="match status" value="1"/>
</dbReference>
<feature type="transmembrane region" description="Helical" evidence="4">
    <location>
        <begin position="334"/>
        <end position="354"/>
    </location>
</feature>
<reference evidence="7" key="1">
    <citation type="submission" date="2018-05" db="EMBL/GenBank/DDBJ databases">
        <title>Genome Sequencing of selected type strains of the family Eggerthellaceae.</title>
        <authorList>
            <person name="Danylec N."/>
            <person name="Stoll D.A."/>
            <person name="Doetsch A."/>
            <person name="Huch M."/>
        </authorList>
    </citation>
    <scope>NUCLEOTIDE SEQUENCE [LARGE SCALE GENOMIC DNA]</scope>
    <source>
        <strain evidence="7">DSM 16106</strain>
    </source>
</reference>